<accession>A0ABU7BXB1</accession>
<organism evidence="2 3">
    <name type="scientific">Ataeniobius toweri</name>
    <dbReference type="NCBI Taxonomy" id="208326"/>
    <lineage>
        <taxon>Eukaryota</taxon>
        <taxon>Metazoa</taxon>
        <taxon>Chordata</taxon>
        <taxon>Craniata</taxon>
        <taxon>Vertebrata</taxon>
        <taxon>Euteleostomi</taxon>
        <taxon>Actinopterygii</taxon>
        <taxon>Neopterygii</taxon>
        <taxon>Teleostei</taxon>
        <taxon>Neoteleostei</taxon>
        <taxon>Acanthomorphata</taxon>
        <taxon>Ovalentaria</taxon>
        <taxon>Atherinomorphae</taxon>
        <taxon>Cyprinodontiformes</taxon>
        <taxon>Goodeidae</taxon>
        <taxon>Ataeniobius</taxon>
    </lineage>
</organism>
<evidence type="ECO:0000313" key="3">
    <source>
        <dbReference type="Proteomes" id="UP001345963"/>
    </source>
</evidence>
<reference evidence="2 3" key="1">
    <citation type="submission" date="2021-07" db="EMBL/GenBank/DDBJ databases">
        <authorList>
            <person name="Palmer J.M."/>
        </authorList>
    </citation>
    <scope>NUCLEOTIDE SEQUENCE [LARGE SCALE GENOMIC DNA]</scope>
    <source>
        <strain evidence="2 3">AT_MEX2019</strain>
        <tissue evidence="2">Muscle</tissue>
    </source>
</reference>
<dbReference type="Proteomes" id="UP001345963">
    <property type="component" value="Unassembled WGS sequence"/>
</dbReference>
<comment type="caution">
    <text evidence="2">The sequence shown here is derived from an EMBL/GenBank/DDBJ whole genome shotgun (WGS) entry which is preliminary data.</text>
</comment>
<keyword evidence="3" id="KW-1185">Reference proteome</keyword>
<sequence>MFQRIPCRDAVSRSRVERFSQSEGRTPGPHHRGYSNCTAGWRTERAVFHPQLRRLAEANPLFTELSSDVVARTTPQYGSNEVLQDDPWFKHKHCMVMLHHS</sequence>
<protein>
    <submittedName>
        <fullName evidence="2">Uncharacterized protein</fullName>
    </submittedName>
</protein>
<gene>
    <name evidence="2" type="ORF">ATANTOWER_021103</name>
</gene>
<proteinExistence type="predicted"/>
<evidence type="ECO:0000256" key="1">
    <source>
        <dbReference type="SAM" id="MobiDB-lite"/>
    </source>
</evidence>
<evidence type="ECO:0000313" key="2">
    <source>
        <dbReference type="EMBL" id="MED6254250.1"/>
    </source>
</evidence>
<feature type="region of interest" description="Disordered" evidence="1">
    <location>
        <begin position="13"/>
        <end position="35"/>
    </location>
</feature>
<name>A0ABU7BXB1_9TELE</name>
<dbReference type="EMBL" id="JAHUTI010069293">
    <property type="protein sequence ID" value="MED6254250.1"/>
    <property type="molecule type" value="Genomic_DNA"/>
</dbReference>